<comment type="caution">
    <text evidence="2">The sequence shown here is derived from an EMBL/GenBank/DDBJ whole genome shotgun (WGS) entry which is preliminary data.</text>
</comment>
<dbReference type="InterPro" id="IPR036390">
    <property type="entry name" value="WH_DNA-bd_sf"/>
</dbReference>
<dbReference type="Proteomes" id="UP000642070">
    <property type="component" value="Unassembled WGS sequence"/>
</dbReference>
<dbReference type="Pfam" id="PF12840">
    <property type="entry name" value="HTH_20"/>
    <property type="match status" value="1"/>
</dbReference>
<organism evidence="2 3">
    <name type="scientific">Dactylosporangium sucinum</name>
    <dbReference type="NCBI Taxonomy" id="1424081"/>
    <lineage>
        <taxon>Bacteria</taxon>
        <taxon>Bacillati</taxon>
        <taxon>Actinomycetota</taxon>
        <taxon>Actinomycetes</taxon>
        <taxon>Micromonosporales</taxon>
        <taxon>Micromonosporaceae</taxon>
        <taxon>Dactylosporangium</taxon>
    </lineage>
</organism>
<dbReference type="AlphaFoldDB" id="A0A917WVW1"/>
<reference evidence="2" key="2">
    <citation type="submission" date="2020-09" db="EMBL/GenBank/DDBJ databases">
        <authorList>
            <person name="Sun Q."/>
            <person name="Ohkuma M."/>
        </authorList>
    </citation>
    <scope>NUCLEOTIDE SEQUENCE</scope>
    <source>
        <strain evidence="2">JCM 19831</strain>
    </source>
</reference>
<dbReference type="InterPro" id="IPR011991">
    <property type="entry name" value="ArsR-like_HTH"/>
</dbReference>
<accession>A0A917WVW1</accession>
<dbReference type="EMBL" id="BMPI01000017">
    <property type="protein sequence ID" value="GGM33357.1"/>
    <property type="molecule type" value="Genomic_DNA"/>
</dbReference>
<protein>
    <submittedName>
        <fullName evidence="2">ArsR family transcriptional regulator</fullName>
    </submittedName>
</protein>
<dbReference type="SUPFAM" id="SSF46785">
    <property type="entry name" value="Winged helix' DNA-binding domain"/>
    <property type="match status" value="1"/>
</dbReference>
<dbReference type="InterPro" id="IPR001845">
    <property type="entry name" value="HTH_ArsR_DNA-bd_dom"/>
</dbReference>
<name>A0A917WVW1_9ACTN</name>
<dbReference type="SMART" id="SM00418">
    <property type="entry name" value="HTH_ARSR"/>
    <property type="match status" value="1"/>
</dbReference>
<evidence type="ECO:0000313" key="2">
    <source>
        <dbReference type="EMBL" id="GGM33357.1"/>
    </source>
</evidence>
<gene>
    <name evidence="2" type="ORF">GCM10007977_038490</name>
</gene>
<dbReference type="CDD" id="cd00090">
    <property type="entry name" value="HTH_ARSR"/>
    <property type="match status" value="1"/>
</dbReference>
<keyword evidence="3" id="KW-1185">Reference proteome</keyword>
<proteinExistence type="predicted"/>
<evidence type="ECO:0000259" key="1">
    <source>
        <dbReference type="SMART" id="SM00418"/>
    </source>
</evidence>
<evidence type="ECO:0000313" key="3">
    <source>
        <dbReference type="Proteomes" id="UP000642070"/>
    </source>
</evidence>
<dbReference type="InterPro" id="IPR036388">
    <property type="entry name" value="WH-like_DNA-bd_sf"/>
</dbReference>
<dbReference type="RefSeq" id="WP_190251250.1">
    <property type="nucleotide sequence ID" value="NZ_BMPI01000017.1"/>
</dbReference>
<feature type="domain" description="HTH arsR-type" evidence="1">
    <location>
        <begin position="11"/>
        <end position="106"/>
    </location>
</feature>
<dbReference type="Gene3D" id="1.10.10.10">
    <property type="entry name" value="Winged helix-like DNA-binding domain superfamily/Winged helix DNA-binding domain"/>
    <property type="match status" value="1"/>
</dbReference>
<dbReference type="GO" id="GO:0003700">
    <property type="term" value="F:DNA-binding transcription factor activity"/>
    <property type="evidence" value="ECO:0007669"/>
    <property type="project" value="InterPro"/>
</dbReference>
<sequence>MGRQLRPATEAEAKALASATRLRIIRVCLDRALTNKEIAHRLDLNPATALHHVRTLVATGFLEPQEERRGPRGSREVPYLSTGKSWDLDMGGGHQAVLEAFQEELAIAEQPARFARLGLRLTEEEWEELHDRFVDLLDEYAARDRKGPGRPYSIFLALYEDRSRD</sequence>
<reference evidence="2" key="1">
    <citation type="journal article" date="2014" name="Int. J. Syst. Evol. Microbiol.">
        <title>Complete genome sequence of Corynebacterium casei LMG S-19264T (=DSM 44701T), isolated from a smear-ripened cheese.</title>
        <authorList>
            <consortium name="US DOE Joint Genome Institute (JGI-PGF)"/>
            <person name="Walter F."/>
            <person name="Albersmeier A."/>
            <person name="Kalinowski J."/>
            <person name="Ruckert C."/>
        </authorList>
    </citation>
    <scope>NUCLEOTIDE SEQUENCE</scope>
    <source>
        <strain evidence="2">JCM 19831</strain>
    </source>
</reference>